<dbReference type="InterPro" id="IPR036890">
    <property type="entry name" value="HATPase_C_sf"/>
</dbReference>
<dbReference type="Pfam" id="PF00512">
    <property type="entry name" value="HisKA"/>
    <property type="match status" value="1"/>
</dbReference>
<evidence type="ECO:0000259" key="13">
    <source>
        <dbReference type="PROSITE" id="PS50113"/>
    </source>
</evidence>
<dbReference type="PANTHER" id="PTHR43065:SF10">
    <property type="entry name" value="PEROXIDE STRESS-ACTIVATED HISTIDINE KINASE MAK3"/>
    <property type="match status" value="1"/>
</dbReference>
<feature type="domain" description="PAS" evidence="12">
    <location>
        <begin position="13"/>
        <end position="86"/>
    </location>
</feature>
<dbReference type="GO" id="GO:0005524">
    <property type="term" value="F:ATP binding"/>
    <property type="evidence" value="ECO:0007669"/>
    <property type="project" value="UniProtKB-KW"/>
</dbReference>
<keyword evidence="3" id="KW-0597">Phosphoprotein</keyword>
<dbReference type="InterPro" id="IPR004358">
    <property type="entry name" value="Sig_transdc_His_kin-like_C"/>
</dbReference>
<keyword evidence="5" id="KW-0547">Nucleotide-binding</keyword>
<dbReference type="InterPro" id="IPR005467">
    <property type="entry name" value="His_kinase_dom"/>
</dbReference>
<dbReference type="Proteomes" id="UP000546200">
    <property type="component" value="Unassembled WGS sequence"/>
</dbReference>
<dbReference type="FunFam" id="3.30.450.20:FF:000060">
    <property type="entry name" value="Sensor protein FixL"/>
    <property type="match status" value="1"/>
</dbReference>
<evidence type="ECO:0000256" key="5">
    <source>
        <dbReference type="ARBA" id="ARBA00022741"/>
    </source>
</evidence>
<dbReference type="SUPFAM" id="SSF47384">
    <property type="entry name" value="Homodimeric domain of signal transducing histidine kinase"/>
    <property type="match status" value="1"/>
</dbReference>
<dbReference type="NCBIfam" id="TIGR00229">
    <property type="entry name" value="sensory_box"/>
    <property type="match status" value="2"/>
</dbReference>
<dbReference type="PANTHER" id="PTHR43065">
    <property type="entry name" value="SENSOR HISTIDINE KINASE"/>
    <property type="match status" value="1"/>
</dbReference>
<evidence type="ECO:0000256" key="6">
    <source>
        <dbReference type="ARBA" id="ARBA00022777"/>
    </source>
</evidence>
<dbReference type="RefSeq" id="WP_184055829.1">
    <property type="nucleotide sequence ID" value="NZ_JACIJK010000003.1"/>
</dbReference>
<protein>
    <recommendedName>
        <fullName evidence="10">Sensor protein FixL</fullName>
        <ecNumber evidence="2">2.7.13.3</ecNumber>
    </recommendedName>
</protein>
<dbReference type="CDD" id="cd00130">
    <property type="entry name" value="PAS"/>
    <property type="match status" value="2"/>
</dbReference>
<dbReference type="SMART" id="SM00387">
    <property type="entry name" value="HATPase_c"/>
    <property type="match status" value="1"/>
</dbReference>
<reference evidence="14 15" key="1">
    <citation type="submission" date="2020-08" db="EMBL/GenBank/DDBJ databases">
        <title>Genomic Encyclopedia of Type Strains, Phase IV (KMG-IV): sequencing the most valuable type-strain genomes for metagenomic binning, comparative biology and taxonomic classification.</title>
        <authorList>
            <person name="Goeker M."/>
        </authorList>
    </citation>
    <scope>NUCLEOTIDE SEQUENCE [LARGE SCALE GENOMIC DNA]</scope>
    <source>
        <strain evidence="14 15">DSM 100044</strain>
    </source>
</reference>
<comment type="function">
    <text evidence="9">Putative oxygen sensor; modulates the activity of FixJ, a transcriptional activator of nitrogen fixation fixK gene. FixL probably acts as a kinase that phosphorylates FixJ.</text>
</comment>
<keyword evidence="6 14" id="KW-0418">Kinase</keyword>
<dbReference type="Gene3D" id="1.10.287.130">
    <property type="match status" value="1"/>
</dbReference>
<dbReference type="PROSITE" id="PS50113">
    <property type="entry name" value="PAC"/>
    <property type="match status" value="2"/>
</dbReference>
<organism evidence="14 15">
    <name type="scientific">Sphingomonas aerophila</name>
    <dbReference type="NCBI Taxonomy" id="1344948"/>
    <lineage>
        <taxon>Bacteria</taxon>
        <taxon>Pseudomonadati</taxon>
        <taxon>Pseudomonadota</taxon>
        <taxon>Alphaproteobacteria</taxon>
        <taxon>Sphingomonadales</taxon>
        <taxon>Sphingomonadaceae</taxon>
        <taxon>Sphingomonas</taxon>
    </lineage>
</organism>
<dbReference type="SMART" id="SM00091">
    <property type="entry name" value="PAS"/>
    <property type="match status" value="2"/>
</dbReference>
<evidence type="ECO:0000313" key="14">
    <source>
        <dbReference type="EMBL" id="MBB5714491.1"/>
    </source>
</evidence>
<comment type="caution">
    <text evidence="14">The sequence shown here is derived from an EMBL/GenBank/DDBJ whole genome shotgun (WGS) entry which is preliminary data.</text>
</comment>
<feature type="domain" description="Histidine kinase" evidence="11">
    <location>
        <begin position="288"/>
        <end position="502"/>
    </location>
</feature>
<dbReference type="Pfam" id="PF00989">
    <property type="entry name" value="PAS"/>
    <property type="match status" value="2"/>
</dbReference>
<dbReference type="Pfam" id="PF02518">
    <property type="entry name" value="HATPase_c"/>
    <property type="match status" value="1"/>
</dbReference>
<feature type="domain" description="PAS" evidence="12">
    <location>
        <begin position="141"/>
        <end position="212"/>
    </location>
</feature>
<dbReference type="PROSITE" id="PS50109">
    <property type="entry name" value="HIS_KIN"/>
    <property type="match status" value="1"/>
</dbReference>
<proteinExistence type="predicted"/>
<feature type="domain" description="PAC" evidence="13">
    <location>
        <begin position="209"/>
        <end position="268"/>
    </location>
</feature>
<dbReference type="InterPro" id="IPR000014">
    <property type="entry name" value="PAS"/>
</dbReference>
<dbReference type="InterPro" id="IPR035965">
    <property type="entry name" value="PAS-like_dom_sf"/>
</dbReference>
<evidence type="ECO:0000256" key="8">
    <source>
        <dbReference type="ARBA" id="ARBA00023012"/>
    </source>
</evidence>
<dbReference type="EMBL" id="JACIJK010000003">
    <property type="protein sequence ID" value="MBB5714491.1"/>
    <property type="molecule type" value="Genomic_DNA"/>
</dbReference>
<dbReference type="SUPFAM" id="SSF55785">
    <property type="entry name" value="PYP-like sensor domain (PAS domain)"/>
    <property type="match status" value="2"/>
</dbReference>
<keyword evidence="4 14" id="KW-0808">Transferase</keyword>
<feature type="domain" description="PAC" evidence="13">
    <location>
        <begin position="88"/>
        <end position="140"/>
    </location>
</feature>
<dbReference type="SMART" id="SM00388">
    <property type="entry name" value="HisKA"/>
    <property type="match status" value="1"/>
</dbReference>
<evidence type="ECO:0000313" key="15">
    <source>
        <dbReference type="Proteomes" id="UP000546200"/>
    </source>
</evidence>
<evidence type="ECO:0000256" key="9">
    <source>
        <dbReference type="ARBA" id="ARBA00059827"/>
    </source>
</evidence>
<keyword evidence="7" id="KW-0067">ATP-binding</keyword>
<dbReference type="InterPro" id="IPR036097">
    <property type="entry name" value="HisK_dim/P_sf"/>
</dbReference>
<gene>
    <name evidence="14" type="ORF">FHS94_001322</name>
</gene>
<comment type="catalytic activity">
    <reaction evidence="1">
        <text>ATP + protein L-histidine = ADP + protein N-phospho-L-histidine.</text>
        <dbReference type="EC" id="2.7.13.3"/>
    </reaction>
</comment>
<accession>A0A7W9BCR9</accession>
<evidence type="ECO:0000259" key="12">
    <source>
        <dbReference type="PROSITE" id="PS50112"/>
    </source>
</evidence>
<dbReference type="InterPro" id="IPR003661">
    <property type="entry name" value="HisK_dim/P_dom"/>
</dbReference>
<name>A0A7W9BCR9_9SPHN</name>
<dbReference type="Gene3D" id="3.30.450.20">
    <property type="entry name" value="PAS domain"/>
    <property type="match status" value="2"/>
</dbReference>
<dbReference type="SUPFAM" id="SSF55874">
    <property type="entry name" value="ATPase domain of HSP90 chaperone/DNA topoisomerase II/histidine kinase"/>
    <property type="match status" value="1"/>
</dbReference>
<evidence type="ECO:0000256" key="4">
    <source>
        <dbReference type="ARBA" id="ARBA00022679"/>
    </source>
</evidence>
<dbReference type="InterPro" id="IPR000700">
    <property type="entry name" value="PAS-assoc_C"/>
</dbReference>
<sequence length="508" mass="55767">MRQLIDGLPPGELADELELFVESTTDRALFLLSPDGLVRSWTPGSQLITGWSRDEIVGQPIDLLYSSADRASDKPALDRQQALKSGVFRGECWRVRKDGSEFAADATMVALRGRDGRLRGFGQSISDITTRKAAEQMRLHNELHMRSILNSVLDAMVVIDARGRILSFSTAAERLFGYAEAEVVGRNVSILMPSPDRERHDTYLANFAITGERRIIGIGRVVTGQRRDGSVFPMELAVGEADEGPQKIFTGFIRDLTDKQRADQQLRELQSELIHVSRVSAMGTMASTLAHELNQPFSAIANYLEAARDMLGATDRIDRGLLREAVEEGAREALRAGQIVRRLREFVARREVERRPERLPVIIEEASRLALVGARERGVRILFDLDAAADYGLVDRVQIQQVLVNLLRNAVDALSDCETRDIIVLARRSDGFVEIAVADTGPGIDQSIASRLFDAFATSKDGGMGLGLSICRTIVEAHGGKISAEPRSGGGTVFRFTVPHAAGEHADG</sequence>
<evidence type="ECO:0000259" key="11">
    <source>
        <dbReference type="PROSITE" id="PS50109"/>
    </source>
</evidence>
<dbReference type="GO" id="GO:0000155">
    <property type="term" value="F:phosphorelay sensor kinase activity"/>
    <property type="evidence" value="ECO:0007669"/>
    <property type="project" value="InterPro"/>
</dbReference>
<dbReference type="Gene3D" id="6.10.250.2580">
    <property type="match status" value="1"/>
</dbReference>
<dbReference type="InterPro" id="IPR013767">
    <property type="entry name" value="PAS_fold"/>
</dbReference>
<dbReference type="GO" id="GO:0006355">
    <property type="term" value="P:regulation of DNA-templated transcription"/>
    <property type="evidence" value="ECO:0007669"/>
    <property type="project" value="InterPro"/>
</dbReference>
<dbReference type="InterPro" id="IPR003594">
    <property type="entry name" value="HATPase_dom"/>
</dbReference>
<dbReference type="PROSITE" id="PS50112">
    <property type="entry name" value="PAS"/>
    <property type="match status" value="2"/>
</dbReference>
<evidence type="ECO:0000256" key="3">
    <source>
        <dbReference type="ARBA" id="ARBA00022553"/>
    </source>
</evidence>
<keyword evidence="8" id="KW-0902">Two-component regulatory system</keyword>
<evidence type="ECO:0000256" key="10">
    <source>
        <dbReference type="ARBA" id="ARBA00070616"/>
    </source>
</evidence>
<dbReference type="PRINTS" id="PR00344">
    <property type="entry name" value="BCTRLSENSOR"/>
</dbReference>
<evidence type="ECO:0000256" key="1">
    <source>
        <dbReference type="ARBA" id="ARBA00000085"/>
    </source>
</evidence>
<keyword evidence="15" id="KW-1185">Reference proteome</keyword>
<evidence type="ECO:0000256" key="2">
    <source>
        <dbReference type="ARBA" id="ARBA00012438"/>
    </source>
</evidence>
<dbReference type="Gene3D" id="3.30.565.10">
    <property type="entry name" value="Histidine kinase-like ATPase, C-terminal domain"/>
    <property type="match status" value="1"/>
</dbReference>
<dbReference type="EC" id="2.7.13.3" evidence="2"/>
<evidence type="ECO:0000256" key="7">
    <source>
        <dbReference type="ARBA" id="ARBA00022840"/>
    </source>
</evidence>
<dbReference type="AlphaFoldDB" id="A0A7W9BCR9"/>
<dbReference type="CDD" id="cd00082">
    <property type="entry name" value="HisKA"/>
    <property type="match status" value="1"/>
</dbReference>